<dbReference type="Proteomes" id="UP000800092">
    <property type="component" value="Unassembled WGS sequence"/>
</dbReference>
<dbReference type="GO" id="GO:0005634">
    <property type="term" value="C:nucleus"/>
    <property type="evidence" value="ECO:0007669"/>
    <property type="project" value="TreeGrafter"/>
</dbReference>
<proteinExistence type="predicted"/>
<dbReference type="SUPFAM" id="SSF56784">
    <property type="entry name" value="HAD-like"/>
    <property type="match status" value="1"/>
</dbReference>
<dbReference type="OrthoDB" id="444127at2759"/>
<dbReference type="InterPro" id="IPR051828">
    <property type="entry name" value="HAD-like_hydrolase_domain"/>
</dbReference>
<reference evidence="1" key="1">
    <citation type="journal article" date="2020" name="Stud. Mycol.">
        <title>101 Dothideomycetes genomes: a test case for predicting lifestyles and emergence of pathogens.</title>
        <authorList>
            <person name="Haridas S."/>
            <person name="Albert R."/>
            <person name="Binder M."/>
            <person name="Bloem J."/>
            <person name="Labutti K."/>
            <person name="Salamov A."/>
            <person name="Andreopoulos B."/>
            <person name="Baker S."/>
            <person name="Barry K."/>
            <person name="Bills G."/>
            <person name="Bluhm B."/>
            <person name="Cannon C."/>
            <person name="Castanera R."/>
            <person name="Culley D."/>
            <person name="Daum C."/>
            <person name="Ezra D."/>
            <person name="Gonzalez J."/>
            <person name="Henrissat B."/>
            <person name="Kuo A."/>
            <person name="Liang C."/>
            <person name="Lipzen A."/>
            <person name="Lutzoni F."/>
            <person name="Magnuson J."/>
            <person name="Mondo S."/>
            <person name="Nolan M."/>
            <person name="Ohm R."/>
            <person name="Pangilinan J."/>
            <person name="Park H.-J."/>
            <person name="Ramirez L."/>
            <person name="Alfaro M."/>
            <person name="Sun H."/>
            <person name="Tritt A."/>
            <person name="Yoshinaga Y."/>
            <person name="Zwiers L.-H."/>
            <person name="Turgeon B."/>
            <person name="Goodwin S."/>
            <person name="Spatafora J."/>
            <person name="Crous P."/>
            <person name="Grigoriev I."/>
        </authorList>
    </citation>
    <scope>NUCLEOTIDE SEQUENCE</scope>
    <source>
        <strain evidence="1">Tuck. ex Michener</strain>
    </source>
</reference>
<protein>
    <recommendedName>
        <fullName evidence="3">HAD-like protein</fullName>
    </recommendedName>
</protein>
<dbReference type="InterPro" id="IPR044924">
    <property type="entry name" value="HAD-SF_hydro_IA_REG-2-like_cap"/>
</dbReference>
<dbReference type="AlphaFoldDB" id="A0A6A6HBC8"/>
<dbReference type="PANTHER" id="PTHR46191:SF2">
    <property type="entry name" value="HALOACID DEHALOGENASE-LIKE HYDROLASE DOMAIN-CONTAINING PROTEIN 3"/>
    <property type="match status" value="1"/>
</dbReference>
<gene>
    <name evidence="1" type="ORF">EV356DRAFT_514230</name>
</gene>
<sequence length="316" mass="35889">MGSLIDHRALFKKNLLLCFDAFGTLFTPKSPIPQQYGEVARRHGLYGFTEDQLETAFRKAFKEESKERPNYGKAVGMAAPEWWGNIIKKTFQPFLKDTPIPPGLIPDLIDRFSHQEGYRIYPDVLAFFEKLRKIKKDSNQDPSSWPWQRTTVGIITNSDDRVPPILESLGLRVGQRYQPELGFREFRPKSDLDIDFVVLSYDAGVEKPSPSIFEAARIAAQAFEEFEDQKDLMAIYVGDELKKDVVGATDAGWEAVLLDRDGKYEGSERGIPTRLQRKSGQSSLEASITVARDIDIIGPRLKAIWQDPKQTFSLEV</sequence>
<dbReference type="Pfam" id="PF00702">
    <property type="entry name" value="Hydrolase"/>
    <property type="match status" value="1"/>
</dbReference>
<evidence type="ECO:0000313" key="2">
    <source>
        <dbReference type="Proteomes" id="UP000800092"/>
    </source>
</evidence>
<accession>A0A6A6HBC8</accession>
<dbReference type="Gene3D" id="1.10.150.720">
    <property type="entry name" value="Haloacid dehalogenase-like hydrolase"/>
    <property type="match status" value="1"/>
</dbReference>
<dbReference type="Gene3D" id="3.40.50.1000">
    <property type="entry name" value="HAD superfamily/HAD-like"/>
    <property type="match status" value="1"/>
</dbReference>
<name>A0A6A6HBC8_VIRVR</name>
<dbReference type="EMBL" id="ML991791">
    <property type="protein sequence ID" value="KAF2235415.1"/>
    <property type="molecule type" value="Genomic_DNA"/>
</dbReference>
<dbReference type="InterPro" id="IPR036412">
    <property type="entry name" value="HAD-like_sf"/>
</dbReference>
<organism evidence="1 2">
    <name type="scientific">Viridothelium virens</name>
    <name type="common">Speckled blister lichen</name>
    <name type="synonym">Trypethelium virens</name>
    <dbReference type="NCBI Taxonomy" id="1048519"/>
    <lineage>
        <taxon>Eukaryota</taxon>
        <taxon>Fungi</taxon>
        <taxon>Dikarya</taxon>
        <taxon>Ascomycota</taxon>
        <taxon>Pezizomycotina</taxon>
        <taxon>Dothideomycetes</taxon>
        <taxon>Dothideomycetes incertae sedis</taxon>
        <taxon>Trypetheliales</taxon>
        <taxon>Trypetheliaceae</taxon>
        <taxon>Viridothelium</taxon>
    </lineage>
</organism>
<dbReference type="PANTHER" id="PTHR46191">
    <property type="match status" value="1"/>
</dbReference>
<evidence type="ECO:0000313" key="1">
    <source>
        <dbReference type="EMBL" id="KAF2235415.1"/>
    </source>
</evidence>
<evidence type="ECO:0008006" key="3">
    <source>
        <dbReference type="Google" id="ProtNLM"/>
    </source>
</evidence>
<keyword evidence="2" id="KW-1185">Reference proteome</keyword>
<dbReference type="InterPro" id="IPR023214">
    <property type="entry name" value="HAD_sf"/>
</dbReference>